<keyword evidence="2" id="KW-1185">Reference proteome</keyword>
<reference evidence="1" key="1">
    <citation type="submission" date="2024-12" db="EMBL/GenBank/DDBJ databases">
        <authorList>
            <person name="Wu N."/>
        </authorList>
    </citation>
    <scope>NUCLEOTIDE SEQUENCE</scope>
    <source>
        <strain evidence="1">P15</strain>
    </source>
</reference>
<sequence>MKSLIGTQTAENLLKAFAGESQARSRYTFFSEVAEKEGYHQIKKIFMETAENEREHAKRFYNLLVAGFEGELPVGLEIHAAYPVALGTTLDNLAAAAQGENEEWTEHYPAFAKVAQEEGFPEVAGAFKLIASVEKHHEERYRKLYANVETDAVFKKEEKVQWKCDKCGYIHEGPAAPGKCPACQAEKDYFEVASENY</sequence>
<comment type="caution">
    <text evidence="1">The sequence shown here is derived from an EMBL/GenBank/DDBJ whole genome shotgun (WGS) entry which is preliminary data.</text>
</comment>
<name>A0ACC7P658_9BACL</name>
<gene>
    <name evidence="1" type="primary">rbr</name>
    <name evidence="1" type="ORF">ACI1P1_26370</name>
</gene>
<evidence type="ECO:0000313" key="2">
    <source>
        <dbReference type="Proteomes" id="UP001631969"/>
    </source>
</evidence>
<dbReference type="EC" id="1.11.1.1" evidence="1"/>
<keyword evidence="1" id="KW-0560">Oxidoreductase</keyword>
<evidence type="ECO:0000313" key="1">
    <source>
        <dbReference type="EMBL" id="MFM9331826.1"/>
    </source>
</evidence>
<organism evidence="1 2">
    <name type="scientific">Paenibacillus mesotrionivorans</name>
    <dbReference type="NCBI Taxonomy" id="3160968"/>
    <lineage>
        <taxon>Bacteria</taxon>
        <taxon>Bacillati</taxon>
        <taxon>Bacillota</taxon>
        <taxon>Bacilli</taxon>
        <taxon>Bacillales</taxon>
        <taxon>Paenibacillaceae</taxon>
        <taxon>Paenibacillus</taxon>
    </lineage>
</organism>
<protein>
    <submittedName>
        <fullName evidence="1">Rubrerythrin</fullName>
        <ecNumber evidence="1">1.11.1.1</ecNumber>
    </submittedName>
</protein>
<keyword evidence="1" id="KW-0575">Peroxidase</keyword>
<dbReference type="EMBL" id="JBJURJ010000022">
    <property type="protein sequence ID" value="MFM9331826.1"/>
    <property type="molecule type" value="Genomic_DNA"/>
</dbReference>
<accession>A0ACC7P658</accession>
<proteinExistence type="predicted"/>
<dbReference type="Proteomes" id="UP001631969">
    <property type="component" value="Unassembled WGS sequence"/>
</dbReference>